<dbReference type="AlphaFoldDB" id="A0A7R7TL44"/>
<name>A0A7R7TL44_THETH</name>
<geneLocation type="plasmid" evidence="1 2">
    <name>pHB5018c</name>
</geneLocation>
<protein>
    <submittedName>
        <fullName evidence="1">Uncharacterized protein</fullName>
    </submittedName>
</protein>
<evidence type="ECO:0000313" key="1">
    <source>
        <dbReference type="EMBL" id="BCP67550.1"/>
    </source>
</evidence>
<proteinExistence type="predicted"/>
<dbReference type="RefSeq" id="WP_259330122.1">
    <property type="nucleotide sequence ID" value="NZ_AP024272.1"/>
</dbReference>
<accession>A0A7R7TL44</accession>
<keyword evidence="1" id="KW-0614">Plasmid</keyword>
<dbReference type="EMBL" id="AP024272">
    <property type="protein sequence ID" value="BCP67550.1"/>
    <property type="molecule type" value="Genomic_DNA"/>
</dbReference>
<evidence type="ECO:0000313" key="2">
    <source>
        <dbReference type="Proteomes" id="UP000596099"/>
    </source>
</evidence>
<dbReference type="Proteomes" id="UP000596099">
    <property type="component" value="Plasmid pHB5018c"/>
</dbReference>
<gene>
    <name evidence="1" type="ORF">TthHB5018_c24840</name>
</gene>
<reference evidence="2" key="1">
    <citation type="submission" date="2021-01" db="EMBL/GenBank/DDBJ databases">
        <title>Complete Genome Sequence of Thermus thermophilus Strain HB5018, Isolated from Mine Onsen Hot Spring.</title>
        <authorList>
            <person name="Miyazaki K."/>
            <person name="Moriya T."/>
            <person name="Nemoto N."/>
            <person name="Oshima T."/>
            <person name="Yura K."/>
            <person name="Bessho Y."/>
        </authorList>
    </citation>
    <scope>NUCLEOTIDE SEQUENCE [LARGE SCALE GENOMIC DNA]</scope>
    <source>
        <strain evidence="2">HB5018</strain>
        <plasmid evidence="2">pHB5018c</plasmid>
    </source>
</reference>
<sequence length="141" mass="14541">MEPSGALLAPEAGFPEAKALAHGLPGTERYTSKQPPLAIPAREAGTWEARVVAEGGGARREAPFRLVVESASSQDLYLEGAVYVGEAASASQATGALRYCPTGCSGRPLGGGWYRAQVILLRARSEPTGVPVGGRPPALCP</sequence>
<organism evidence="1 2">
    <name type="scientific">Thermus thermophilus</name>
    <dbReference type="NCBI Taxonomy" id="274"/>
    <lineage>
        <taxon>Bacteria</taxon>
        <taxon>Thermotogati</taxon>
        <taxon>Deinococcota</taxon>
        <taxon>Deinococci</taxon>
        <taxon>Thermales</taxon>
        <taxon>Thermaceae</taxon>
        <taxon>Thermus</taxon>
    </lineage>
</organism>